<dbReference type="AlphaFoldDB" id="A0A804MHM9"/>
<dbReference type="InParanoid" id="A0A804MHM9"/>
<keyword evidence="1" id="KW-0862">Zinc</keyword>
<accession>A0A804MHM9</accession>
<dbReference type="Pfam" id="PF00098">
    <property type="entry name" value="zf-CCHC"/>
    <property type="match status" value="1"/>
</dbReference>
<evidence type="ECO:0000256" key="1">
    <source>
        <dbReference type="PROSITE-ProRule" id="PRU00047"/>
    </source>
</evidence>
<dbReference type="PANTHER" id="PTHR37900">
    <property type="match status" value="1"/>
</dbReference>
<name>A0A804MHM9_MAIZE</name>
<dbReference type="InterPro" id="IPR036875">
    <property type="entry name" value="Znf_CCHC_sf"/>
</dbReference>
<dbReference type="SUPFAM" id="SSF57756">
    <property type="entry name" value="Retrovirus zinc finger-like domains"/>
    <property type="match status" value="1"/>
</dbReference>
<feature type="domain" description="CCHC-type" evidence="2">
    <location>
        <begin position="69"/>
        <end position="84"/>
    </location>
</feature>
<dbReference type="PANTHER" id="PTHR37900:SF9">
    <property type="entry name" value="OS06G0686900 PROTEIN"/>
    <property type="match status" value="1"/>
</dbReference>
<reference evidence="3" key="3">
    <citation type="submission" date="2021-05" db="UniProtKB">
        <authorList>
            <consortium name="EnsemblPlants"/>
        </authorList>
    </citation>
    <scope>IDENTIFICATION</scope>
    <source>
        <strain evidence="3">cv. B73</strain>
    </source>
</reference>
<dbReference type="Gene3D" id="4.10.60.10">
    <property type="entry name" value="Zinc finger, CCHC-type"/>
    <property type="match status" value="1"/>
</dbReference>
<evidence type="ECO:0000313" key="4">
    <source>
        <dbReference type="Proteomes" id="UP000007305"/>
    </source>
</evidence>
<dbReference type="Proteomes" id="UP000007305">
    <property type="component" value="Chromosome 2"/>
</dbReference>
<dbReference type="GO" id="GO:0003676">
    <property type="term" value="F:nucleic acid binding"/>
    <property type="evidence" value="ECO:0007669"/>
    <property type="project" value="InterPro"/>
</dbReference>
<proteinExistence type="predicted"/>
<dbReference type="Gramene" id="Zm00001eb086150_T001">
    <property type="protein sequence ID" value="Zm00001eb086150_P001"/>
    <property type="gene ID" value="Zm00001eb086150"/>
</dbReference>
<evidence type="ECO:0000259" key="2">
    <source>
        <dbReference type="PROSITE" id="PS50158"/>
    </source>
</evidence>
<keyword evidence="1" id="KW-0479">Metal-binding</keyword>
<reference evidence="4" key="1">
    <citation type="submission" date="2015-12" db="EMBL/GenBank/DDBJ databases">
        <title>Update maize B73 reference genome by single molecule sequencing technologies.</title>
        <authorList>
            <consortium name="Maize Genome Sequencing Project"/>
            <person name="Ware D."/>
        </authorList>
    </citation>
    <scope>NUCLEOTIDE SEQUENCE [LARGE SCALE GENOMIC DNA]</scope>
    <source>
        <strain evidence="4">cv. B73</strain>
    </source>
</reference>
<dbReference type="SUPFAM" id="SSF54928">
    <property type="entry name" value="RNA-binding domain, RBD"/>
    <property type="match status" value="1"/>
</dbReference>
<dbReference type="InterPro" id="IPR035979">
    <property type="entry name" value="RBD_domain_sf"/>
</dbReference>
<dbReference type="EnsemblPlants" id="Zm00001eb086150_T001">
    <property type="protein sequence ID" value="Zm00001eb086150_P001"/>
    <property type="gene ID" value="Zm00001eb086150"/>
</dbReference>
<keyword evidence="4" id="KW-1185">Reference proteome</keyword>
<dbReference type="GO" id="GO:0008270">
    <property type="term" value="F:zinc ion binding"/>
    <property type="evidence" value="ECO:0007669"/>
    <property type="project" value="UniProtKB-KW"/>
</dbReference>
<keyword evidence="1" id="KW-0863">Zinc-finger</keyword>
<dbReference type="PROSITE" id="PS50158">
    <property type="entry name" value="ZF_CCHC"/>
    <property type="match status" value="1"/>
</dbReference>
<dbReference type="InterPro" id="IPR001878">
    <property type="entry name" value="Znf_CCHC"/>
</dbReference>
<dbReference type="SMART" id="SM00343">
    <property type="entry name" value="ZnF_C2HC"/>
    <property type="match status" value="1"/>
</dbReference>
<sequence length="178" mass="19529">MAGVYVGNLDSRVTSGELEDEFRVFGVLRRRDAEDAISDLDGKNGWRVELSRNSSGRGGRDRYGGSESKCYECGETGHFARECRLRIASGAVMQTNGFDYFARVQFSALLPLFLRPVVRFAARVAEGGPAVAVATILHRAGALSRNRGLERLVRDDELHGRGQDCIASFVIGVIRCLC</sequence>
<reference evidence="3" key="2">
    <citation type="submission" date="2019-07" db="EMBL/GenBank/DDBJ databases">
        <authorList>
            <person name="Seetharam A."/>
            <person name="Woodhouse M."/>
            <person name="Cannon E."/>
        </authorList>
    </citation>
    <scope>NUCLEOTIDE SEQUENCE [LARGE SCALE GENOMIC DNA]</scope>
    <source>
        <strain evidence="3">cv. B73</strain>
    </source>
</reference>
<organism evidence="3 4">
    <name type="scientific">Zea mays</name>
    <name type="common">Maize</name>
    <dbReference type="NCBI Taxonomy" id="4577"/>
    <lineage>
        <taxon>Eukaryota</taxon>
        <taxon>Viridiplantae</taxon>
        <taxon>Streptophyta</taxon>
        <taxon>Embryophyta</taxon>
        <taxon>Tracheophyta</taxon>
        <taxon>Spermatophyta</taxon>
        <taxon>Magnoliopsida</taxon>
        <taxon>Liliopsida</taxon>
        <taxon>Poales</taxon>
        <taxon>Poaceae</taxon>
        <taxon>PACMAD clade</taxon>
        <taxon>Panicoideae</taxon>
        <taxon>Andropogonodae</taxon>
        <taxon>Andropogoneae</taxon>
        <taxon>Tripsacinae</taxon>
        <taxon>Zea</taxon>
    </lineage>
</organism>
<protein>
    <recommendedName>
        <fullName evidence="2">CCHC-type domain-containing protein</fullName>
    </recommendedName>
</protein>
<evidence type="ECO:0000313" key="3">
    <source>
        <dbReference type="EnsemblPlants" id="Zm00001eb086150_P001"/>
    </source>
</evidence>